<sequence length="125" mass="13697">MSTASRVTLGLAVSISTAIIGYVHYKQSADRLRLHDGVLRDVEQQQRRKHENTYALQQQIDITKQLKAREPSSISSDKPEPPSTNHTQSNLQAEKSAVLNEGEAFRGVSQAGTTNRDGSPPTDIA</sequence>
<keyword evidence="6" id="KW-1133">Transmembrane helix</keyword>
<evidence type="ECO:0000313" key="7">
    <source>
        <dbReference type="EMBL" id="EDV57212.1"/>
    </source>
</evidence>
<dbReference type="HOGENOM" id="CLU_161486_1_0_1"/>
<keyword evidence="3" id="KW-0809">Transit peptide</keyword>
<evidence type="ECO:0000256" key="3">
    <source>
        <dbReference type="ARBA" id="ARBA00022946"/>
    </source>
</evidence>
<feature type="compositionally biased region" description="Polar residues" evidence="5">
    <location>
        <begin position="83"/>
        <end position="93"/>
    </location>
</feature>
<dbReference type="OMA" id="QGGTTNH"/>
<evidence type="ECO:0000256" key="4">
    <source>
        <dbReference type="ARBA" id="ARBA00023128"/>
    </source>
</evidence>
<keyword evidence="8" id="KW-1185">Reference proteome</keyword>
<proteinExistence type="inferred from homology"/>
<dbReference type="InterPro" id="IPR031568">
    <property type="entry name" value="Pet117"/>
</dbReference>
<evidence type="ECO:0000256" key="5">
    <source>
        <dbReference type="SAM" id="MobiDB-lite"/>
    </source>
</evidence>
<dbReference type="PANTHER" id="PTHR28163">
    <property type="entry name" value="PROTEIN PET117 HOMOLOG, MITOCHONDRIAL"/>
    <property type="match status" value="1"/>
</dbReference>
<evidence type="ECO:0000313" key="8">
    <source>
        <dbReference type="Proteomes" id="UP000008711"/>
    </source>
</evidence>
<dbReference type="Proteomes" id="UP000008711">
    <property type="component" value="Unassembled WGS sequence"/>
</dbReference>
<evidence type="ECO:0000256" key="2">
    <source>
        <dbReference type="ARBA" id="ARBA00008197"/>
    </source>
</evidence>
<dbReference type="AlphaFoldDB" id="B3N7N6"/>
<keyword evidence="6" id="KW-0812">Transmembrane</keyword>
<keyword evidence="6" id="KW-0472">Membrane</keyword>
<reference evidence="7 8" key="1">
    <citation type="journal article" date="2007" name="Nature">
        <title>Evolution of genes and genomes on the Drosophila phylogeny.</title>
        <authorList>
            <consortium name="Drosophila 12 Genomes Consortium"/>
            <person name="Clark A.G."/>
            <person name="Eisen M.B."/>
            <person name="Smith D.R."/>
            <person name="Bergman C.M."/>
            <person name="Oliver B."/>
            <person name="Markow T.A."/>
            <person name="Kaufman T.C."/>
            <person name="Kellis M."/>
            <person name="Gelbart W."/>
            <person name="Iyer V.N."/>
            <person name="Pollard D.A."/>
            <person name="Sackton T.B."/>
            <person name="Larracuente A.M."/>
            <person name="Singh N.D."/>
            <person name="Abad J.P."/>
            <person name="Abt D.N."/>
            <person name="Adryan B."/>
            <person name="Aguade M."/>
            <person name="Akashi H."/>
            <person name="Anderson W.W."/>
            <person name="Aquadro C.F."/>
            <person name="Ardell D.H."/>
            <person name="Arguello R."/>
            <person name="Artieri C.G."/>
            <person name="Barbash D.A."/>
            <person name="Barker D."/>
            <person name="Barsanti P."/>
            <person name="Batterham P."/>
            <person name="Batzoglou S."/>
            <person name="Begun D."/>
            <person name="Bhutkar A."/>
            <person name="Blanco E."/>
            <person name="Bosak S.A."/>
            <person name="Bradley R.K."/>
            <person name="Brand A.D."/>
            <person name="Brent M.R."/>
            <person name="Brooks A.N."/>
            <person name="Brown R.H."/>
            <person name="Butlin R.K."/>
            <person name="Caggese C."/>
            <person name="Calvi B.R."/>
            <person name="Bernardo de Carvalho A."/>
            <person name="Caspi A."/>
            <person name="Castrezana S."/>
            <person name="Celniker S.E."/>
            <person name="Chang J.L."/>
            <person name="Chapple C."/>
            <person name="Chatterji S."/>
            <person name="Chinwalla A."/>
            <person name="Civetta A."/>
            <person name="Clifton S.W."/>
            <person name="Comeron J.M."/>
            <person name="Costello J.C."/>
            <person name="Coyne J.A."/>
            <person name="Daub J."/>
            <person name="David R.G."/>
            <person name="Delcher A.L."/>
            <person name="Delehaunty K."/>
            <person name="Do C.B."/>
            <person name="Ebling H."/>
            <person name="Edwards K."/>
            <person name="Eickbush T."/>
            <person name="Evans J.D."/>
            <person name="Filipski A."/>
            <person name="Findeiss S."/>
            <person name="Freyhult E."/>
            <person name="Fulton L."/>
            <person name="Fulton R."/>
            <person name="Garcia A.C."/>
            <person name="Gardiner A."/>
            <person name="Garfield D.A."/>
            <person name="Garvin B.E."/>
            <person name="Gibson G."/>
            <person name="Gilbert D."/>
            <person name="Gnerre S."/>
            <person name="Godfrey J."/>
            <person name="Good R."/>
            <person name="Gotea V."/>
            <person name="Gravely B."/>
            <person name="Greenberg A.J."/>
            <person name="Griffiths-Jones S."/>
            <person name="Gross S."/>
            <person name="Guigo R."/>
            <person name="Gustafson E.A."/>
            <person name="Haerty W."/>
            <person name="Hahn M.W."/>
            <person name="Halligan D.L."/>
            <person name="Halpern A.L."/>
            <person name="Halter G.M."/>
            <person name="Han M.V."/>
            <person name="Heger A."/>
            <person name="Hillier L."/>
            <person name="Hinrichs A.S."/>
            <person name="Holmes I."/>
            <person name="Hoskins R.A."/>
            <person name="Hubisz M.J."/>
            <person name="Hultmark D."/>
            <person name="Huntley M.A."/>
            <person name="Jaffe D.B."/>
            <person name="Jagadeeshan S."/>
            <person name="Jeck W.R."/>
            <person name="Johnson J."/>
            <person name="Jones C.D."/>
            <person name="Jordan W.C."/>
            <person name="Karpen G.H."/>
            <person name="Kataoka E."/>
            <person name="Keightley P.D."/>
            <person name="Kheradpour P."/>
            <person name="Kirkness E.F."/>
            <person name="Koerich L.B."/>
            <person name="Kristiansen K."/>
            <person name="Kudrna D."/>
            <person name="Kulathinal R.J."/>
            <person name="Kumar S."/>
            <person name="Kwok R."/>
            <person name="Lander E."/>
            <person name="Langley C.H."/>
            <person name="Lapoint R."/>
            <person name="Lazzaro B.P."/>
            <person name="Lee S.J."/>
            <person name="Levesque L."/>
            <person name="Li R."/>
            <person name="Lin C.F."/>
            <person name="Lin M.F."/>
            <person name="Lindblad-Toh K."/>
            <person name="Llopart A."/>
            <person name="Long M."/>
            <person name="Low L."/>
            <person name="Lozovsky E."/>
            <person name="Lu J."/>
            <person name="Luo M."/>
            <person name="Machado C.A."/>
            <person name="Makalowski W."/>
            <person name="Marzo M."/>
            <person name="Matsuda M."/>
            <person name="Matzkin L."/>
            <person name="McAllister B."/>
            <person name="McBride C.S."/>
            <person name="McKernan B."/>
            <person name="McKernan K."/>
            <person name="Mendez-Lago M."/>
            <person name="Minx P."/>
            <person name="Mollenhauer M.U."/>
            <person name="Montooth K."/>
            <person name="Mount S.M."/>
            <person name="Mu X."/>
            <person name="Myers E."/>
            <person name="Negre B."/>
            <person name="Newfeld S."/>
            <person name="Nielsen R."/>
            <person name="Noor M.A."/>
            <person name="O'Grady P."/>
            <person name="Pachter L."/>
            <person name="Papaceit M."/>
            <person name="Parisi M.J."/>
            <person name="Parisi M."/>
            <person name="Parts L."/>
            <person name="Pedersen J.S."/>
            <person name="Pesole G."/>
            <person name="Phillippy A.M."/>
            <person name="Ponting C.P."/>
            <person name="Pop M."/>
            <person name="Porcelli D."/>
            <person name="Powell J.R."/>
            <person name="Prohaska S."/>
            <person name="Pruitt K."/>
            <person name="Puig M."/>
            <person name="Quesneville H."/>
            <person name="Ram K.R."/>
            <person name="Rand D."/>
            <person name="Rasmussen M.D."/>
            <person name="Reed L.K."/>
            <person name="Reenan R."/>
            <person name="Reily A."/>
            <person name="Remington K.A."/>
            <person name="Rieger T.T."/>
            <person name="Ritchie M.G."/>
            <person name="Robin C."/>
            <person name="Rogers Y.H."/>
            <person name="Rohde C."/>
            <person name="Rozas J."/>
            <person name="Rubenfield M.J."/>
            <person name="Ruiz A."/>
            <person name="Russo S."/>
            <person name="Salzberg S.L."/>
            <person name="Sanchez-Gracia A."/>
            <person name="Saranga D.J."/>
            <person name="Sato H."/>
            <person name="Schaeffer S.W."/>
            <person name="Schatz M.C."/>
            <person name="Schlenke T."/>
            <person name="Schwartz R."/>
            <person name="Segarra C."/>
            <person name="Singh R.S."/>
            <person name="Sirot L."/>
            <person name="Sirota M."/>
            <person name="Sisneros N.B."/>
            <person name="Smith C.D."/>
            <person name="Smith T.F."/>
            <person name="Spieth J."/>
            <person name="Stage D.E."/>
            <person name="Stark A."/>
            <person name="Stephan W."/>
            <person name="Strausberg R.L."/>
            <person name="Strempel S."/>
            <person name="Sturgill D."/>
            <person name="Sutton G."/>
            <person name="Sutton G.G."/>
            <person name="Tao W."/>
            <person name="Teichmann S."/>
            <person name="Tobari Y.N."/>
            <person name="Tomimura Y."/>
            <person name="Tsolas J.M."/>
            <person name="Valente V.L."/>
            <person name="Venter E."/>
            <person name="Venter J.C."/>
            <person name="Vicario S."/>
            <person name="Vieira F.G."/>
            <person name="Vilella A.J."/>
            <person name="Villasante A."/>
            <person name="Walenz B."/>
            <person name="Wang J."/>
            <person name="Wasserman M."/>
            <person name="Watts T."/>
            <person name="Wilson D."/>
            <person name="Wilson R.K."/>
            <person name="Wing R.A."/>
            <person name="Wolfner M.F."/>
            <person name="Wong A."/>
            <person name="Wong G.K."/>
            <person name="Wu C.I."/>
            <person name="Wu G."/>
            <person name="Yamamoto D."/>
            <person name="Yang H.P."/>
            <person name="Yang S.P."/>
            <person name="Yorke J.A."/>
            <person name="Yoshida K."/>
            <person name="Zdobnov E."/>
            <person name="Zhang P."/>
            <person name="Zhang Y."/>
            <person name="Zimin A.V."/>
            <person name="Baldwin J."/>
            <person name="Abdouelleil A."/>
            <person name="Abdulkadir J."/>
            <person name="Abebe A."/>
            <person name="Abera B."/>
            <person name="Abreu J."/>
            <person name="Acer S.C."/>
            <person name="Aftuck L."/>
            <person name="Alexander A."/>
            <person name="An P."/>
            <person name="Anderson E."/>
            <person name="Anderson S."/>
            <person name="Arachi H."/>
            <person name="Azer M."/>
            <person name="Bachantsang P."/>
            <person name="Barry A."/>
            <person name="Bayul T."/>
            <person name="Berlin A."/>
            <person name="Bessette D."/>
            <person name="Bloom T."/>
            <person name="Blye J."/>
            <person name="Boguslavskiy L."/>
            <person name="Bonnet C."/>
            <person name="Boukhgalter B."/>
            <person name="Bourzgui I."/>
            <person name="Brown A."/>
            <person name="Cahill P."/>
            <person name="Channer S."/>
            <person name="Cheshatsang Y."/>
            <person name="Chuda L."/>
            <person name="Citroen M."/>
            <person name="Collymore A."/>
            <person name="Cooke P."/>
            <person name="Costello M."/>
            <person name="D'Aco K."/>
            <person name="Daza R."/>
            <person name="De Haan G."/>
            <person name="DeGray S."/>
            <person name="DeMaso C."/>
            <person name="Dhargay N."/>
            <person name="Dooley K."/>
            <person name="Dooley E."/>
            <person name="Doricent M."/>
            <person name="Dorje P."/>
            <person name="Dorjee K."/>
            <person name="Dupes A."/>
            <person name="Elong R."/>
            <person name="Falk J."/>
            <person name="Farina A."/>
            <person name="Faro S."/>
            <person name="Ferguson D."/>
            <person name="Fisher S."/>
            <person name="Foley C.D."/>
            <person name="Franke A."/>
            <person name="Friedrich D."/>
            <person name="Gadbois L."/>
            <person name="Gearin G."/>
            <person name="Gearin C.R."/>
            <person name="Giannoukos G."/>
            <person name="Goode T."/>
            <person name="Graham J."/>
            <person name="Grandbois E."/>
            <person name="Grewal S."/>
            <person name="Gyaltsen K."/>
            <person name="Hafez N."/>
            <person name="Hagos B."/>
            <person name="Hall J."/>
            <person name="Henson C."/>
            <person name="Hollinger A."/>
            <person name="Honan T."/>
            <person name="Huard M.D."/>
            <person name="Hughes L."/>
            <person name="Hurhula B."/>
            <person name="Husby M.E."/>
            <person name="Kamat A."/>
            <person name="Kanga B."/>
            <person name="Kashin S."/>
            <person name="Khazanovich D."/>
            <person name="Kisner P."/>
            <person name="Lance K."/>
            <person name="Lara M."/>
            <person name="Lee W."/>
            <person name="Lennon N."/>
            <person name="Letendre F."/>
            <person name="LeVine R."/>
            <person name="Lipovsky A."/>
            <person name="Liu X."/>
            <person name="Liu J."/>
            <person name="Liu S."/>
            <person name="Lokyitsang T."/>
            <person name="Lokyitsang Y."/>
            <person name="Lubonja R."/>
            <person name="Lui A."/>
            <person name="MacDonald P."/>
            <person name="Magnisalis V."/>
            <person name="Maru K."/>
            <person name="Matthews C."/>
            <person name="McCusker W."/>
            <person name="McDonough S."/>
            <person name="Mehta T."/>
            <person name="Meldrim J."/>
            <person name="Meneus L."/>
            <person name="Mihai O."/>
            <person name="Mihalev A."/>
            <person name="Mihova T."/>
            <person name="Mittelman R."/>
            <person name="Mlenga V."/>
            <person name="Montmayeur A."/>
            <person name="Mulrain L."/>
            <person name="Navidi A."/>
            <person name="Naylor J."/>
            <person name="Negash T."/>
            <person name="Nguyen T."/>
            <person name="Nguyen N."/>
            <person name="Nicol R."/>
            <person name="Norbu C."/>
            <person name="Norbu N."/>
            <person name="Novod N."/>
            <person name="O'Neill B."/>
            <person name="Osman S."/>
            <person name="Markiewicz E."/>
            <person name="Oyono O.L."/>
            <person name="Patti C."/>
            <person name="Phunkhang P."/>
            <person name="Pierre F."/>
            <person name="Priest M."/>
            <person name="Raghuraman S."/>
            <person name="Rege F."/>
            <person name="Reyes R."/>
            <person name="Rise C."/>
            <person name="Rogov P."/>
            <person name="Ross K."/>
            <person name="Ryan E."/>
            <person name="Settipalli S."/>
            <person name="Shea T."/>
            <person name="Sherpa N."/>
            <person name="Shi L."/>
            <person name="Shih D."/>
            <person name="Sparrow T."/>
            <person name="Spaulding J."/>
            <person name="Stalker J."/>
            <person name="Stange-Thomann N."/>
            <person name="Stavropoulos S."/>
            <person name="Stone C."/>
            <person name="Strader C."/>
            <person name="Tesfaye S."/>
            <person name="Thomson T."/>
            <person name="Thoulutsang Y."/>
            <person name="Thoulutsang D."/>
            <person name="Topham K."/>
            <person name="Topping I."/>
            <person name="Tsamla T."/>
            <person name="Vassiliev H."/>
            <person name="Vo A."/>
            <person name="Wangchuk T."/>
            <person name="Wangdi T."/>
            <person name="Weiand M."/>
            <person name="Wilkinson J."/>
            <person name="Wilson A."/>
            <person name="Yadav S."/>
            <person name="Young G."/>
            <person name="Yu Q."/>
            <person name="Zembek L."/>
            <person name="Zhong D."/>
            <person name="Zimmer A."/>
            <person name="Zwirko Z."/>
            <person name="Jaffe D.B."/>
            <person name="Alvarez P."/>
            <person name="Brockman W."/>
            <person name="Butler J."/>
            <person name="Chin C."/>
            <person name="Gnerre S."/>
            <person name="Grabherr M."/>
            <person name="Kleber M."/>
            <person name="Mauceli E."/>
            <person name="MacCallum I."/>
        </authorList>
    </citation>
    <scope>NUCLEOTIDE SEQUENCE [LARGE SCALE GENOMIC DNA]</scope>
    <source>
        <strain evidence="7 8">TSC#14021-0224.01</strain>
    </source>
</reference>
<accession>B3N7N6</accession>
<dbReference type="eggNOG" id="ENOG502S7B1">
    <property type="taxonomic scope" value="Eukaryota"/>
</dbReference>
<reference evidence="7 8" key="2">
    <citation type="journal article" date="2008" name="Bioinformatics">
        <title>Assembly reconciliation.</title>
        <authorList>
            <person name="Zimin A.V."/>
            <person name="Smith D.R."/>
            <person name="Sutton G."/>
            <person name="Yorke J.A."/>
        </authorList>
    </citation>
    <scope>NUCLEOTIDE SEQUENCE [LARGE SCALE GENOMIC DNA]</scope>
    <source>
        <strain evidence="7 8">TSC#14021-0224.01</strain>
    </source>
</reference>
<comment type="similarity">
    <text evidence="2">Belongs to the PET117 family.</text>
</comment>
<comment type="subcellular location">
    <subcellularLocation>
        <location evidence="1">Mitochondrion</location>
    </subcellularLocation>
</comment>
<dbReference type="Pfam" id="PF15786">
    <property type="entry name" value="PET117"/>
    <property type="match status" value="1"/>
</dbReference>
<dbReference type="KEGG" id="der:6543403"/>
<evidence type="ECO:0000256" key="1">
    <source>
        <dbReference type="ARBA" id="ARBA00004173"/>
    </source>
</evidence>
<dbReference type="OrthoDB" id="76305at2759"/>
<dbReference type="GO" id="GO:0033617">
    <property type="term" value="P:mitochondrial respiratory chain complex IV assembly"/>
    <property type="evidence" value="ECO:0007669"/>
    <property type="project" value="TreeGrafter"/>
</dbReference>
<feature type="transmembrane region" description="Helical" evidence="6">
    <location>
        <begin position="6"/>
        <end position="25"/>
    </location>
</feature>
<organism evidence="7 8">
    <name type="scientific">Drosophila erecta</name>
    <name type="common">Fruit fly</name>
    <dbReference type="NCBI Taxonomy" id="7220"/>
    <lineage>
        <taxon>Eukaryota</taxon>
        <taxon>Metazoa</taxon>
        <taxon>Ecdysozoa</taxon>
        <taxon>Arthropoda</taxon>
        <taxon>Hexapoda</taxon>
        <taxon>Insecta</taxon>
        <taxon>Pterygota</taxon>
        <taxon>Neoptera</taxon>
        <taxon>Endopterygota</taxon>
        <taxon>Diptera</taxon>
        <taxon>Brachycera</taxon>
        <taxon>Muscomorpha</taxon>
        <taxon>Ephydroidea</taxon>
        <taxon>Drosophilidae</taxon>
        <taxon>Drosophila</taxon>
        <taxon>Sophophora</taxon>
    </lineage>
</organism>
<evidence type="ECO:0000256" key="6">
    <source>
        <dbReference type="SAM" id="Phobius"/>
    </source>
</evidence>
<name>B3N7N6_DROER</name>
<keyword evidence="4" id="KW-0496">Mitochondrion</keyword>
<dbReference type="EMBL" id="CH954177">
    <property type="protein sequence ID" value="EDV57212.1"/>
    <property type="molecule type" value="Genomic_DNA"/>
</dbReference>
<dbReference type="PhylomeDB" id="B3N7N6"/>
<dbReference type="GO" id="GO:0005739">
    <property type="term" value="C:mitochondrion"/>
    <property type="evidence" value="ECO:0007669"/>
    <property type="project" value="UniProtKB-SubCell"/>
</dbReference>
<gene>
    <name evidence="7" type="primary">Dere\GG24710</name>
    <name evidence="7" type="synonym">dere_GLEANR_9411</name>
    <name evidence="7" type="synonym">GG24710</name>
    <name evidence="7" type="ORF">Dere_GG24710</name>
</gene>
<evidence type="ECO:0008006" key="9">
    <source>
        <dbReference type="Google" id="ProtNLM"/>
    </source>
</evidence>
<protein>
    <recommendedName>
        <fullName evidence="9">Protein PET117 homolog, mitochondrial</fullName>
    </recommendedName>
</protein>
<dbReference type="PANTHER" id="PTHR28163:SF1">
    <property type="entry name" value="PROTEIN PET117 HOMOLOG, MITOCHONDRIAL"/>
    <property type="match status" value="1"/>
</dbReference>
<feature type="region of interest" description="Disordered" evidence="5">
    <location>
        <begin position="65"/>
        <end position="125"/>
    </location>
</feature>